<reference evidence="1 2" key="1">
    <citation type="submission" date="2018-04" db="EMBL/GenBank/DDBJ databases">
        <title>Chryseobacterium oncorhynchi 701B-08T from rainbow trout, and Chryseobacterium viscerum 687B-08T from diseased fish.</title>
        <authorList>
            <person name="Jeong J.-J."/>
            <person name="Lee Y.J."/>
            <person name="Pathiraja D."/>
            <person name="Park B."/>
            <person name="Choi I.-G."/>
            <person name="Kim K.D."/>
        </authorList>
    </citation>
    <scope>NUCLEOTIDE SEQUENCE [LARGE SCALE GENOMIC DNA]</scope>
    <source>
        <strain evidence="1 2">687B-08</strain>
    </source>
</reference>
<proteinExistence type="predicted"/>
<dbReference type="Proteomes" id="UP000236413">
    <property type="component" value="Unassembled WGS sequence"/>
</dbReference>
<dbReference type="EMBL" id="PPEG02000017">
    <property type="protein sequence ID" value="PWN57928.1"/>
    <property type="molecule type" value="Genomic_DNA"/>
</dbReference>
<evidence type="ECO:0000313" key="2">
    <source>
        <dbReference type="Proteomes" id="UP000236413"/>
    </source>
</evidence>
<accession>A0A316WFZ9</accession>
<name>A0A316WFZ9_9FLAO</name>
<evidence type="ECO:0000313" key="1">
    <source>
        <dbReference type="EMBL" id="PWN57928.1"/>
    </source>
</evidence>
<dbReference type="RefSeq" id="WP_103235451.1">
    <property type="nucleotide sequence ID" value="NZ_PPEG02000017.1"/>
</dbReference>
<comment type="caution">
    <text evidence="1">The sequence shown here is derived from an EMBL/GenBank/DDBJ whole genome shotgun (WGS) entry which is preliminary data.</text>
</comment>
<sequence length="302" mass="35146">MTSKNAIEYYLNIAKDIEQNIDFKKYSYTIHDNVYFEGSITHNTVEMNKIYWEEILQRGHWAALTSIIRNLQWVKGTEQAISENNLLSFCANLRCLIESSGDNVLSLLSVPQILAENFKNIKDSLNETLSNKTVYISDELEEILIHFSYARKISKEERINQPKIPKYQNAKPASEYLKKLDNKIENGPVAELYSILCQFAHPAAHSIHYLLDLSYDSEIYKFAYSQNADKKYIDRILNAYKNEIFNILQQGFNPGFLTLKALNLFPYELTKTPYFDTINLRNIKAWIDIENKISLQLTKENT</sequence>
<gene>
    <name evidence="1" type="ORF">C1634_025370</name>
</gene>
<protein>
    <submittedName>
        <fullName evidence="1">Uncharacterized protein</fullName>
    </submittedName>
</protein>
<organism evidence="1 2">
    <name type="scientific">Chryseobacterium viscerum</name>
    <dbReference type="NCBI Taxonomy" id="1037377"/>
    <lineage>
        <taxon>Bacteria</taxon>
        <taxon>Pseudomonadati</taxon>
        <taxon>Bacteroidota</taxon>
        <taxon>Flavobacteriia</taxon>
        <taxon>Flavobacteriales</taxon>
        <taxon>Weeksellaceae</taxon>
        <taxon>Chryseobacterium group</taxon>
        <taxon>Chryseobacterium</taxon>
    </lineage>
</organism>
<dbReference type="AlphaFoldDB" id="A0A316WFZ9"/>